<protein>
    <submittedName>
        <fullName evidence="2">Uncharacterized protein</fullName>
    </submittedName>
</protein>
<feature type="compositionally biased region" description="Basic residues" evidence="1">
    <location>
        <begin position="1"/>
        <end position="11"/>
    </location>
</feature>
<feature type="compositionally biased region" description="Basic and acidic residues" evidence="1">
    <location>
        <begin position="125"/>
        <end position="162"/>
    </location>
</feature>
<feature type="compositionally biased region" description="Low complexity" evidence="1">
    <location>
        <begin position="365"/>
        <end position="382"/>
    </location>
</feature>
<name>A0A5C3KBR7_COPMA</name>
<dbReference type="EMBL" id="ML210524">
    <property type="protein sequence ID" value="TFK17358.1"/>
    <property type="molecule type" value="Genomic_DNA"/>
</dbReference>
<organism evidence="2 3">
    <name type="scientific">Coprinopsis marcescibilis</name>
    <name type="common">Agaric fungus</name>
    <name type="synonym">Psathyrella marcescibilis</name>
    <dbReference type="NCBI Taxonomy" id="230819"/>
    <lineage>
        <taxon>Eukaryota</taxon>
        <taxon>Fungi</taxon>
        <taxon>Dikarya</taxon>
        <taxon>Basidiomycota</taxon>
        <taxon>Agaricomycotina</taxon>
        <taxon>Agaricomycetes</taxon>
        <taxon>Agaricomycetidae</taxon>
        <taxon>Agaricales</taxon>
        <taxon>Agaricineae</taxon>
        <taxon>Psathyrellaceae</taxon>
        <taxon>Coprinopsis</taxon>
    </lineage>
</organism>
<dbReference type="Proteomes" id="UP000307440">
    <property type="component" value="Unassembled WGS sequence"/>
</dbReference>
<reference evidence="2 3" key="1">
    <citation type="journal article" date="2019" name="Nat. Ecol. Evol.">
        <title>Megaphylogeny resolves global patterns of mushroom evolution.</title>
        <authorList>
            <person name="Varga T."/>
            <person name="Krizsan K."/>
            <person name="Foldi C."/>
            <person name="Dima B."/>
            <person name="Sanchez-Garcia M."/>
            <person name="Sanchez-Ramirez S."/>
            <person name="Szollosi G.J."/>
            <person name="Szarkandi J.G."/>
            <person name="Papp V."/>
            <person name="Albert L."/>
            <person name="Andreopoulos W."/>
            <person name="Angelini C."/>
            <person name="Antonin V."/>
            <person name="Barry K.W."/>
            <person name="Bougher N.L."/>
            <person name="Buchanan P."/>
            <person name="Buyck B."/>
            <person name="Bense V."/>
            <person name="Catcheside P."/>
            <person name="Chovatia M."/>
            <person name="Cooper J."/>
            <person name="Damon W."/>
            <person name="Desjardin D."/>
            <person name="Finy P."/>
            <person name="Geml J."/>
            <person name="Haridas S."/>
            <person name="Hughes K."/>
            <person name="Justo A."/>
            <person name="Karasinski D."/>
            <person name="Kautmanova I."/>
            <person name="Kiss B."/>
            <person name="Kocsube S."/>
            <person name="Kotiranta H."/>
            <person name="LaButti K.M."/>
            <person name="Lechner B.E."/>
            <person name="Liimatainen K."/>
            <person name="Lipzen A."/>
            <person name="Lukacs Z."/>
            <person name="Mihaltcheva S."/>
            <person name="Morgado L.N."/>
            <person name="Niskanen T."/>
            <person name="Noordeloos M.E."/>
            <person name="Ohm R.A."/>
            <person name="Ortiz-Santana B."/>
            <person name="Ovrebo C."/>
            <person name="Racz N."/>
            <person name="Riley R."/>
            <person name="Savchenko A."/>
            <person name="Shiryaev A."/>
            <person name="Soop K."/>
            <person name="Spirin V."/>
            <person name="Szebenyi C."/>
            <person name="Tomsovsky M."/>
            <person name="Tulloss R.E."/>
            <person name="Uehling J."/>
            <person name="Grigoriev I.V."/>
            <person name="Vagvolgyi C."/>
            <person name="Papp T."/>
            <person name="Martin F.M."/>
            <person name="Miettinen O."/>
            <person name="Hibbett D.S."/>
            <person name="Nagy L.G."/>
        </authorList>
    </citation>
    <scope>NUCLEOTIDE SEQUENCE [LARGE SCALE GENOMIC DNA]</scope>
    <source>
        <strain evidence="2 3">CBS 121175</strain>
    </source>
</reference>
<dbReference type="OrthoDB" id="3070163at2759"/>
<evidence type="ECO:0000313" key="3">
    <source>
        <dbReference type="Proteomes" id="UP000307440"/>
    </source>
</evidence>
<accession>A0A5C3KBR7</accession>
<evidence type="ECO:0000256" key="1">
    <source>
        <dbReference type="SAM" id="MobiDB-lite"/>
    </source>
</evidence>
<dbReference type="AlphaFoldDB" id="A0A5C3KBR7"/>
<keyword evidence="3" id="KW-1185">Reference proteome</keyword>
<gene>
    <name evidence="2" type="ORF">FA15DRAFT_710890</name>
</gene>
<feature type="region of interest" description="Disordered" evidence="1">
    <location>
        <begin position="1"/>
        <end position="162"/>
    </location>
</feature>
<evidence type="ECO:0000313" key="2">
    <source>
        <dbReference type="EMBL" id="TFK17358.1"/>
    </source>
</evidence>
<sequence>MPPKISAKKANSRPPPTGLTLLVETPATTVANNPDNKDTVPLRRQSGRNKVSDGPKAAPPPKKSQKNRSPANTNTTNPGDITHAPPPTPNPTDSIAPNAAGTDPSTRAPPTKSARKPRRTPAKMEAAREDKRLAAEAKHAAAEEKRRLADEKRKKKVEIQQNKERQADLWKTFEKAQQHAMAAAQAHTVYSRQPNPEAVPEELEDNDTCRTSADDSDSYEFIHVNVSIDSDDLEDLEEREGNGEADLAEVELTPEVDIEGIQSRIQALKIDSRKKKGAGKSAANALPLASGLTTARDRQERASIAARGLADEDVEGNSPFVNTQPPLVTGRRNLQVTIVRDVVPRPFQHPITPPRIKKLAEVQHTTTSRPRAPAATKPPTSAQITTSTNANVFPSRPNASTTIAAVGSKLPVPGNTRSDQLPPFVYVDNAWKARFLPTLTHVLFTSEEPFKGFASGTPKLREHLQLVVNAVYPDSDYRVQLAGDTVHNMACNRISDRRGNIGQEALKAIIKHLMTFRDPEEASKWLSWARRVHGLLYFETPTPIDHKKKPGEEGFQRPRGRLQSPFIIMLARKAFEYTEGAVTIPQIGTYLDCKRPIGLFALIMAALDRASQLLEPDGSIKTGQNHQRLKNFNFSDENWGAVLESYVISLRKVNDETWKVVLNDCLPSKQQLDHDDHLTYNTSITDLDRQDMFCFESPQKPSY</sequence>
<feature type="compositionally biased region" description="Polar residues" evidence="1">
    <location>
        <begin position="67"/>
        <end position="79"/>
    </location>
</feature>
<proteinExistence type="predicted"/>
<feature type="region of interest" description="Disordered" evidence="1">
    <location>
        <begin position="362"/>
        <end position="385"/>
    </location>
</feature>